<dbReference type="GO" id="GO:0001006">
    <property type="term" value="F:RNA polymerase III type 3 promoter sequence-specific DNA binding"/>
    <property type="evidence" value="ECO:0007669"/>
    <property type="project" value="TreeGrafter"/>
</dbReference>
<dbReference type="SMART" id="SM00717">
    <property type="entry name" value="SANT"/>
    <property type="match status" value="2"/>
</dbReference>
<feature type="domain" description="Myb-like" evidence="5">
    <location>
        <begin position="79"/>
        <end position="127"/>
    </location>
</feature>
<dbReference type="InterPro" id="IPR017884">
    <property type="entry name" value="SANT_dom"/>
</dbReference>
<dbReference type="CDD" id="cd00167">
    <property type="entry name" value="SANT"/>
    <property type="match status" value="1"/>
</dbReference>
<dbReference type="InterPro" id="IPR009057">
    <property type="entry name" value="Homeodomain-like_sf"/>
</dbReference>
<dbReference type="Proteomes" id="UP000789572">
    <property type="component" value="Unassembled WGS sequence"/>
</dbReference>
<dbReference type="GO" id="GO:0042796">
    <property type="term" value="P:snRNA transcription by RNA polymerase III"/>
    <property type="evidence" value="ECO:0007669"/>
    <property type="project" value="TreeGrafter"/>
</dbReference>
<dbReference type="GO" id="GO:0000978">
    <property type="term" value="F:RNA polymerase II cis-regulatory region sequence-specific DNA binding"/>
    <property type="evidence" value="ECO:0007669"/>
    <property type="project" value="TreeGrafter"/>
</dbReference>
<evidence type="ECO:0000313" key="8">
    <source>
        <dbReference type="EMBL" id="CAG8610405.1"/>
    </source>
</evidence>
<dbReference type="PROSITE" id="PS51293">
    <property type="entry name" value="SANT"/>
    <property type="match status" value="1"/>
</dbReference>
<evidence type="ECO:0000259" key="6">
    <source>
        <dbReference type="PROSITE" id="PS51293"/>
    </source>
</evidence>
<keyword evidence="9" id="KW-1185">Reference proteome</keyword>
<dbReference type="InterPro" id="IPR017930">
    <property type="entry name" value="Myb_dom"/>
</dbReference>
<evidence type="ECO:0000256" key="2">
    <source>
        <dbReference type="ARBA" id="ARBA00023125"/>
    </source>
</evidence>
<keyword evidence="1" id="KW-0805">Transcription regulation</keyword>
<keyword evidence="3" id="KW-0804">Transcription</keyword>
<protein>
    <submittedName>
        <fullName evidence="8">6310_t:CDS:1</fullName>
    </submittedName>
</protein>
<proteinExistence type="predicted"/>
<gene>
    <name evidence="8" type="ORF">POCULU_LOCUS7919</name>
</gene>
<feature type="domain" description="HTH myb-type" evidence="7">
    <location>
        <begin position="83"/>
        <end position="127"/>
    </location>
</feature>
<feature type="non-terminal residue" evidence="8">
    <location>
        <position position="127"/>
    </location>
</feature>
<keyword evidence="4" id="KW-0539">Nucleus</keyword>
<organism evidence="8 9">
    <name type="scientific">Paraglomus occultum</name>
    <dbReference type="NCBI Taxonomy" id="144539"/>
    <lineage>
        <taxon>Eukaryota</taxon>
        <taxon>Fungi</taxon>
        <taxon>Fungi incertae sedis</taxon>
        <taxon>Mucoromycota</taxon>
        <taxon>Glomeromycotina</taxon>
        <taxon>Glomeromycetes</taxon>
        <taxon>Paraglomerales</taxon>
        <taxon>Paraglomeraceae</taxon>
        <taxon>Paraglomus</taxon>
    </lineage>
</organism>
<feature type="domain" description="SANT" evidence="6">
    <location>
        <begin position="31"/>
        <end position="66"/>
    </location>
</feature>
<evidence type="ECO:0000313" key="9">
    <source>
        <dbReference type="Proteomes" id="UP000789572"/>
    </source>
</evidence>
<evidence type="ECO:0000259" key="7">
    <source>
        <dbReference type="PROSITE" id="PS51294"/>
    </source>
</evidence>
<feature type="domain" description="Myb-like" evidence="5">
    <location>
        <begin position="28"/>
        <end position="78"/>
    </location>
</feature>
<dbReference type="InterPro" id="IPR001005">
    <property type="entry name" value="SANT/Myb"/>
</dbReference>
<dbReference type="Gene3D" id="1.10.10.60">
    <property type="entry name" value="Homeodomain-like"/>
    <property type="match status" value="2"/>
</dbReference>
<dbReference type="InterPro" id="IPR051575">
    <property type="entry name" value="Myb-like_DNA-bd"/>
</dbReference>
<dbReference type="Pfam" id="PF13921">
    <property type="entry name" value="Myb_DNA-bind_6"/>
    <property type="match status" value="1"/>
</dbReference>
<sequence>MSDYNRALPFDVPASGLTFAYALGNEEKPKQTRKNWTADEDKLLLDGYAKYGNKWNRIAADIEGRSGKGCHDRWNNHLKPDVNKGSWTLSERKKLIELQETHGNKWKTIAGQIEGRTAMQAKNEFRR</sequence>
<dbReference type="PANTHER" id="PTHR46621:SF1">
    <property type="entry name" value="SNRNA-ACTIVATING PROTEIN COMPLEX SUBUNIT 4"/>
    <property type="match status" value="1"/>
</dbReference>
<evidence type="ECO:0000256" key="4">
    <source>
        <dbReference type="ARBA" id="ARBA00023242"/>
    </source>
</evidence>
<dbReference type="GO" id="GO:0042795">
    <property type="term" value="P:snRNA transcription by RNA polymerase II"/>
    <property type="evidence" value="ECO:0007669"/>
    <property type="project" value="TreeGrafter"/>
</dbReference>
<evidence type="ECO:0000256" key="1">
    <source>
        <dbReference type="ARBA" id="ARBA00023015"/>
    </source>
</evidence>
<comment type="caution">
    <text evidence="8">The sequence shown here is derived from an EMBL/GenBank/DDBJ whole genome shotgun (WGS) entry which is preliminary data.</text>
</comment>
<dbReference type="EMBL" id="CAJVPJ010002006">
    <property type="protein sequence ID" value="CAG8610405.1"/>
    <property type="molecule type" value="Genomic_DNA"/>
</dbReference>
<dbReference type="PROSITE" id="PS50090">
    <property type="entry name" value="MYB_LIKE"/>
    <property type="match status" value="2"/>
</dbReference>
<dbReference type="GO" id="GO:0019185">
    <property type="term" value="C:snRNA-activating protein complex"/>
    <property type="evidence" value="ECO:0007669"/>
    <property type="project" value="TreeGrafter"/>
</dbReference>
<dbReference type="PANTHER" id="PTHR46621">
    <property type="entry name" value="SNRNA-ACTIVATING PROTEIN COMPLEX SUBUNIT 4"/>
    <property type="match status" value="1"/>
</dbReference>
<feature type="domain" description="HTH myb-type" evidence="7">
    <location>
        <begin position="28"/>
        <end position="82"/>
    </location>
</feature>
<dbReference type="OrthoDB" id="2143914at2759"/>
<dbReference type="PROSITE" id="PS51294">
    <property type="entry name" value="HTH_MYB"/>
    <property type="match status" value="2"/>
</dbReference>
<accession>A0A9N9CQF2</accession>
<evidence type="ECO:0000256" key="3">
    <source>
        <dbReference type="ARBA" id="ARBA00023163"/>
    </source>
</evidence>
<name>A0A9N9CQF2_9GLOM</name>
<evidence type="ECO:0000259" key="5">
    <source>
        <dbReference type="PROSITE" id="PS50090"/>
    </source>
</evidence>
<dbReference type="SUPFAM" id="SSF46689">
    <property type="entry name" value="Homeodomain-like"/>
    <property type="match status" value="1"/>
</dbReference>
<keyword evidence="2" id="KW-0238">DNA-binding</keyword>
<dbReference type="AlphaFoldDB" id="A0A9N9CQF2"/>
<reference evidence="8" key="1">
    <citation type="submission" date="2021-06" db="EMBL/GenBank/DDBJ databases">
        <authorList>
            <person name="Kallberg Y."/>
            <person name="Tangrot J."/>
            <person name="Rosling A."/>
        </authorList>
    </citation>
    <scope>NUCLEOTIDE SEQUENCE</scope>
    <source>
        <strain evidence="8">IA702</strain>
    </source>
</reference>